<dbReference type="InterPro" id="IPR000515">
    <property type="entry name" value="MetI-like"/>
</dbReference>
<sequence>MRRTQYLGWIMFKRLSPPVLLLLPAFIILAAVVLFPLALSLYSSFTPFRLTRPETLFRFIGLRNYERILSDWVFWAAFLRTVVFLTIALNLEMLLGLGLALLVNKATWGKRTLRTLMMFPMMFSPVLVGFQFKFMFNDNIGLVNNALQSLGLTDRAIPWLIDGNLALVAILTAEVWSSTAVFAILILAGLLAMPQDPVEAARVDGCTPWQTFRYVIWPYLMPFAYIAMTIRSLDVARAYDIVKIMTDGGPARRTELIWTLVGRTAYSDAQMGLANAMAYVAILLSILFTVIFFRKLAAARTQIGAEW</sequence>
<dbReference type="PROSITE" id="PS50928">
    <property type="entry name" value="ABC_TM1"/>
    <property type="match status" value="1"/>
</dbReference>
<evidence type="ECO:0000256" key="2">
    <source>
        <dbReference type="ARBA" id="ARBA00022448"/>
    </source>
</evidence>
<organism evidence="9">
    <name type="scientific">Brucella pinnipedialis M292/94/1</name>
    <dbReference type="NCBI Taxonomy" id="520462"/>
    <lineage>
        <taxon>Bacteria</taxon>
        <taxon>Pseudomonadati</taxon>
        <taxon>Pseudomonadota</taxon>
        <taxon>Alphaproteobacteria</taxon>
        <taxon>Hyphomicrobiales</taxon>
        <taxon>Brucellaceae</taxon>
        <taxon>Brucella/Ochrobactrum group</taxon>
        <taxon>Brucella</taxon>
    </lineage>
</organism>
<keyword evidence="4 7" id="KW-0812">Transmembrane</keyword>
<gene>
    <name evidence="9" type="ORF">BALG_00537</name>
</gene>
<evidence type="ECO:0000256" key="6">
    <source>
        <dbReference type="ARBA" id="ARBA00023136"/>
    </source>
</evidence>
<keyword evidence="3" id="KW-1003">Cell membrane</keyword>
<evidence type="ECO:0000256" key="1">
    <source>
        <dbReference type="ARBA" id="ARBA00004651"/>
    </source>
</evidence>
<evidence type="ECO:0000259" key="8">
    <source>
        <dbReference type="PROSITE" id="PS50928"/>
    </source>
</evidence>
<feature type="transmembrane region" description="Helical" evidence="7">
    <location>
        <begin position="276"/>
        <end position="293"/>
    </location>
</feature>
<accession>A0A0E1X084</accession>
<dbReference type="CDD" id="cd06261">
    <property type="entry name" value="TM_PBP2"/>
    <property type="match status" value="1"/>
</dbReference>
<dbReference type="AlphaFoldDB" id="A0A0E1X084"/>
<comment type="similarity">
    <text evidence="7">Belongs to the binding-protein-dependent transport system permease family.</text>
</comment>
<dbReference type="GO" id="GO:0055085">
    <property type="term" value="P:transmembrane transport"/>
    <property type="evidence" value="ECO:0007669"/>
    <property type="project" value="InterPro"/>
</dbReference>
<feature type="transmembrane region" description="Helical" evidence="7">
    <location>
        <begin position="115"/>
        <end position="136"/>
    </location>
</feature>
<dbReference type="EMBL" id="EQ999546">
    <property type="protein sequence ID" value="EEZ30418.1"/>
    <property type="molecule type" value="Genomic_DNA"/>
</dbReference>
<evidence type="ECO:0000256" key="5">
    <source>
        <dbReference type="ARBA" id="ARBA00022989"/>
    </source>
</evidence>
<feature type="domain" description="ABC transmembrane type-1" evidence="8">
    <location>
        <begin position="78"/>
        <end position="292"/>
    </location>
</feature>
<dbReference type="Pfam" id="PF00528">
    <property type="entry name" value="BPD_transp_1"/>
    <property type="match status" value="1"/>
</dbReference>
<feature type="transmembrane region" description="Helical" evidence="7">
    <location>
        <begin position="72"/>
        <end position="103"/>
    </location>
</feature>
<feature type="transmembrane region" description="Helical" evidence="7">
    <location>
        <begin position="20"/>
        <end position="42"/>
    </location>
</feature>
<evidence type="ECO:0000256" key="7">
    <source>
        <dbReference type="RuleBase" id="RU363032"/>
    </source>
</evidence>
<name>A0A0E1X084_9HYPH</name>
<protein>
    <submittedName>
        <fullName evidence="9">Binding-protein-dependent transport system inner membrane component</fullName>
    </submittedName>
</protein>
<dbReference type="HOGENOM" id="CLU_016047_0_3_5"/>
<evidence type="ECO:0000256" key="3">
    <source>
        <dbReference type="ARBA" id="ARBA00022475"/>
    </source>
</evidence>
<keyword evidence="2 7" id="KW-0813">Transport</keyword>
<comment type="subcellular location">
    <subcellularLocation>
        <location evidence="1 7">Cell membrane</location>
        <topology evidence="1 7">Multi-pass membrane protein</topology>
    </subcellularLocation>
</comment>
<dbReference type="GO" id="GO:0005886">
    <property type="term" value="C:plasma membrane"/>
    <property type="evidence" value="ECO:0007669"/>
    <property type="project" value="UniProtKB-SubCell"/>
</dbReference>
<dbReference type="SUPFAM" id="SSF161098">
    <property type="entry name" value="MetI-like"/>
    <property type="match status" value="1"/>
</dbReference>
<evidence type="ECO:0000313" key="9">
    <source>
        <dbReference type="EMBL" id="EEZ30418.1"/>
    </source>
</evidence>
<dbReference type="InterPro" id="IPR035906">
    <property type="entry name" value="MetI-like_sf"/>
</dbReference>
<reference evidence="9" key="1">
    <citation type="submission" date="2009-01" db="EMBL/GenBank/DDBJ databases">
        <title>The Genome Sequence of Brucella pinnipedialis M292/94/1.</title>
        <authorList>
            <consortium name="The Broad Institute Genome Sequencing Platform"/>
            <person name="Ward D."/>
            <person name="Young S.K."/>
            <person name="Kodira C.D."/>
            <person name="Zeng Q."/>
            <person name="Koehrsen M."/>
            <person name="Alvarado L."/>
            <person name="Berlin A."/>
            <person name="Borenstein D."/>
            <person name="Chen Z."/>
            <person name="Engels R."/>
            <person name="Freedman E."/>
            <person name="Gellesch M."/>
            <person name="Goldberg J."/>
            <person name="Griggs A."/>
            <person name="Gujja S."/>
            <person name="Heiman D."/>
            <person name="Hepburn T."/>
            <person name="Howarth C."/>
            <person name="Jen D."/>
            <person name="Larson L."/>
            <person name="Lewis B."/>
            <person name="Mehta T."/>
            <person name="Park D."/>
            <person name="Pearson M."/>
            <person name="Roberts A."/>
            <person name="Saif S."/>
            <person name="Shea T."/>
            <person name="Shenoy N."/>
            <person name="Sisk P."/>
            <person name="Stolte C."/>
            <person name="Sykes S."/>
            <person name="Walk T."/>
            <person name="White J."/>
            <person name="Yandava C."/>
            <person name="Whatmore A.M."/>
            <person name="Perrett L.L."/>
            <person name="O'Callaghan D."/>
            <person name="Nusbaum C."/>
            <person name="Galagan J."/>
            <person name="Birren B."/>
        </authorList>
    </citation>
    <scope>NUCLEOTIDE SEQUENCE [LARGE SCALE GENOMIC DNA]</scope>
    <source>
        <strain evidence="9">M292/94/1</strain>
    </source>
</reference>
<proteinExistence type="inferred from homology"/>
<dbReference type="Gene3D" id="1.10.3720.10">
    <property type="entry name" value="MetI-like"/>
    <property type="match status" value="1"/>
</dbReference>
<keyword evidence="6 7" id="KW-0472">Membrane</keyword>
<dbReference type="Proteomes" id="UP000004659">
    <property type="component" value="Unassembled WGS sequence"/>
</dbReference>
<feature type="transmembrane region" description="Helical" evidence="7">
    <location>
        <begin position="165"/>
        <end position="193"/>
    </location>
</feature>
<dbReference type="PANTHER" id="PTHR43005:SF1">
    <property type="entry name" value="SPERMIDINE_PUTRESCINE TRANSPORT SYSTEM PERMEASE PROTEIN"/>
    <property type="match status" value="1"/>
</dbReference>
<evidence type="ECO:0000256" key="4">
    <source>
        <dbReference type="ARBA" id="ARBA00022692"/>
    </source>
</evidence>
<dbReference type="PANTHER" id="PTHR43005">
    <property type="entry name" value="BLR7065 PROTEIN"/>
    <property type="match status" value="1"/>
</dbReference>
<feature type="transmembrane region" description="Helical" evidence="7">
    <location>
        <begin position="214"/>
        <end position="233"/>
    </location>
</feature>
<keyword evidence="5 7" id="KW-1133">Transmembrane helix</keyword>